<feature type="domain" description="Thioesterase" evidence="24">
    <location>
        <begin position="138"/>
        <end position="209"/>
    </location>
</feature>
<keyword evidence="10" id="KW-0443">Lipid metabolism</keyword>
<evidence type="ECO:0000313" key="25">
    <source>
        <dbReference type="EMBL" id="KAA1423058.1"/>
    </source>
</evidence>
<keyword evidence="5" id="KW-0963">Cytoplasm</keyword>
<accession>A0A5Q6RYD0</accession>
<evidence type="ECO:0000256" key="20">
    <source>
        <dbReference type="ARBA" id="ARBA00047734"/>
    </source>
</evidence>
<dbReference type="SUPFAM" id="SSF54637">
    <property type="entry name" value="Thioesterase/thiol ester dehydrase-isomerase"/>
    <property type="match status" value="1"/>
</dbReference>
<evidence type="ECO:0000256" key="9">
    <source>
        <dbReference type="ARBA" id="ARBA00022946"/>
    </source>
</evidence>
<dbReference type="RefSeq" id="WP_149770009.1">
    <property type="nucleotide sequence ID" value="NZ_VDFQ02000003.1"/>
</dbReference>
<comment type="catalytic activity">
    <reaction evidence="22">
        <text>dodecanoyl-CoA + H2O = dodecanoate + CoA + H(+)</text>
        <dbReference type="Rhea" id="RHEA:30135"/>
        <dbReference type="ChEBI" id="CHEBI:15377"/>
        <dbReference type="ChEBI" id="CHEBI:15378"/>
        <dbReference type="ChEBI" id="CHEBI:18262"/>
        <dbReference type="ChEBI" id="CHEBI:57287"/>
        <dbReference type="ChEBI" id="CHEBI:57375"/>
    </reaction>
    <physiologicalReaction direction="left-to-right" evidence="22">
        <dbReference type="Rhea" id="RHEA:30136"/>
    </physiologicalReaction>
</comment>
<evidence type="ECO:0000256" key="23">
    <source>
        <dbReference type="ARBA" id="ARBA00048180"/>
    </source>
</evidence>
<comment type="caution">
    <text evidence="25">The sequence shown here is derived from an EMBL/GenBank/DDBJ whole genome shotgun (WGS) entry which is preliminary data.</text>
</comment>
<dbReference type="PANTHER" id="PTHR12418">
    <property type="entry name" value="ACYL-COENZYME A THIOESTERASE THEM4"/>
    <property type="match status" value="1"/>
</dbReference>
<evidence type="ECO:0000313" key="26">
    <source>
        <dbReference type="Proteomes" id="UP000307768"/>
    </source>
</evidence>
<evidence type="ECO:0000256" key="13">
    <source>
        <dbReference type="ARBA" id="ARBA00035852"/>
    </source>
</evidence>
<comment type="catalytic activity">
    <reaction evidence="21">
        <text>decanoyl-CoA + H2O = decanoate + CoA + H(+)</text>
        <dbReference type="Rhea" id="RHEA:40059"/>
        <dbReference type="ChEBI" id="CHEBI:15377"/>
        <dbReference type="ChEBI" id="CHEBI:15378"/>
        <dbReference type="ChEBI" id="CHEBI:27689"/>
        <dbReference type="ChEBI" id="CHEBI:57287"/>
        <dbReference type="ChEBI" id="CHEBI:61430"/>
    </reaction>
    <physiologicalReaction direction="left-to-right" evidence="21">
        <dbReference type="Rhea" id="RHEA:40060"/>
    </physiologicalReaction>
</comment>
<comment type="catalytic activity">
    <reaction evidence="13">
        <text>(5Z,8Z,11Z,14Z)-eicosatetraenoyl-CoA + H2O = (5Z,8Z,11Z,14Z)-eicosatetraenoate + CoA + H(+)</text>
        <dbReference type="Rhea" id="RHEA:40151"/>
        <dbReference type="ChEBI" id="CHEBI:15377"/>
        <dbReference type="ChEBI" id="CHEBI:15378"/>
        <dbReference type="ChEBI" id="CHEBI:32395"/>
        <dbReference type="ChEBI" id="CHEBI:57287"/>
        <dbReference type="ChEBI" id="CHEBI:57368"/>
    </reaction>
    <physiologicalReaction direction="left-to-right" evidence="13">
        <dbReference type="Rhea" id="RHEA:40152"/>
    </physiologicalReaction>
</comment>
<dbReference type="EMBL" id="VDFQ02000003">
    <property type="protein sequence ID" value="KAA1423058.1"/>
    <property type="molecule type" value="Genomic_DNA"/>
</dbReference>
<keyword evidence="7" id="KW-0378">Hydrolase</keyword>
<dbReference type="OrthoDB" id="5242242at2"/>
<evidence type="ECO:0000256" key="16">
    <source>
        <dbReference type="ARBA" id="ARBA00038848"/>
    </source>
</evidence>
<dbReference type="InterPro" id="IPR006683">
    <property type="entry name" value="Thioestr_dom"/>
</dbReference>
<evidence type="ECO:0000256" key="8">
    <source>
        <dbReference type="ARBA" id="ARBA00022832"/>
    </source>
</evidence>
<dbReference type="GO" id="GO:0016020">
    <property type="term" value="C:membrane"/>
    <property type="evidence" value="ECO:0007669"/>
    <property type="project" value="UniProtKB-SubCell"/>
</dbReference>
<evidence type="ECO:0000256" key="1">
    <source>
        <dbReference type="ARBA" id="ARBA00004170"/>
    </source>
</evidence>
<dbReference type="EC" id="3.1.2.2" evidence="16"/>
<evidence type="ECO:0000256" key="3">
    <source>
        <dbReference type="ARBA" id="ARBA00004632"/>
    </source>
</evidence>
<comment type="catalytic activity">
    <reaction evidence="23">
        <text>tetradecanoyl-CoA + H2O = tetradecanoate + CoA + H(+)</text>
        <dbReference type="Rhea" id="RHEA:40119"/>
        <dbReference type="ChEBI" id="CHEBI:15377"/>
        <dbReference type="ChEBI" id="CHEBI:15378"/>
        <dbReference type="ChEBI" id="CHEBI:30807"/>
        <dbReference type="ChEBI" id="CHEBI:57287"/>
        <dbReference type="ChEBI" id="CHEBI:57385"/>
    </reaction>
    <physiologicalReaction direction="left-to-right" evidence="23">
        <dbReference type="Rhea" id="RHEA:40120"/>
    </physiologicalReaction>
</comment>
<evidence type="ECO:0000256" key="18">
    <source>
        <dbReference type="ARBA" id="ARBA00043210"/>
    </source>
</evidence>
<dbReference type="GO" id="GO:0016787">
    <property type="term" value="F:hydrolase activity"/>
    <property type="evidence" value="ECO:0007669"/>
    <property type="project" value="UniProtKB-KW"/>
</dbReference>
<keyword evidence="8" id="KW-0276">Fatty acid metabolism</keyword>
<name>A0A5Q6RYD0_9ACTN</name>
<dbReference type="PANTHER" id="PTHR12418:SF19">
    <property type="entry name" value="ACYL-COENZYME A THIOESTERASE THEM4"/>
    <property type="match status" value="1"/>
</dbReference>
<dbReference type="InterPro" id="IPR052365">
    <property type="entry name" value="THEM4/THEM5_acyl-CoA_thioest"/>
</dbReference>
<evidence type="ECO:0000256" key="2">
    <source>
        <dbReference type="ARBA" id="ARBA00004496"/>
    </source>
</evidence>
<dbReference type="AlphaFoldDB" id="A0A5Q6RYD0"/>
<dbReference type="GO" id="GO:0005737">
    <property type="term" value="C:cytoplasm"/>
    <property type="evidence" value="ECO:0007669"/>
    <property type="project" value="UniProtKB-SubCell"/>
</dbReference>
<evidence type="ECO:0000256" key="4">
    <source>
        <dbReference type="ARBA" id="ARBA00022475"/>
    </source>
</evidence>
<keyword evidence="11" id="KW-0472">Membrane</keyword>
<evidence type="ECO:0000256" key="7">
    <source>
        <dbReference type="ARBA" id="ARBA00022801"/>
    </source>
</evidence>
<reference evidence="25 26" key="1">
    <citation type="submission" date="2019-09" db="EMBL/GenBank/DDBJ databases">
        <title>Mumia zhuanghuii sp. nov. isolated from the intestinal contents of plateau pika (Ochotona curzoniae) in the Qinghai-Tibet plateau of China.</title>
        <authorList>
            <person name="Tian Z."/>
        </authorList>
    </citation>
    <scope>NUCLEOTIDE SEQUENCE [LARGE SCALE GENOMIC DNA]</scope>
    <source>
        <strain evidence="26">350</strain>
    </source>
</reference>
<comment type="subcellular location">
    <subcellularLocation>
        <location evidence="3">Cell projection</location>
        <location evidence="3">Ruffle membrane</location>
    </subcellularLocation>
    <subcellularLocation>
        <location evidence="2">Cytoplasm</location>
    </subcellularLocation>
    <subcellularLocation>
        <location evidence="1">Membrane</location>
        <topology evidence="1">Peripheral membrane protein</topology>
    </subcellularLocation>
</comment>
<evidence type="ECO:0000256" key="22">
    <source>
        <dbReference type="ARBA" id="ARBA00048074"/>
    </source>
</evidence>
<evidence type="ECO:0000256" key="12">
    <source>
        <dbReference type="ARBA" id="ARBA00023273"/>
    </source>
</evidence>
<comment type="catalytic activity">
    <reaction evidence="20">
        <text>hexadecanoyl-CoA + H2O = hexadecanoate + CoA + H(+)</text>
        <dbReference type="Rhea" id="RHEA:16645"/>
        <dbReference type="ChEBI" id="CHEBI:7896"/>
        <dbReference type="ChEBI" id="CHEBI:15377"/>
        <dbReference type="ChEBI" id="CHEBI:15378"/>
        <dbReference type="ChEBI" id="CHEBI:57287"/>
        <dbReference type="ChEBI" id="CHEBI:57379"/>
        <dbReference type="EC" id="3.1.2.2"/>
    </reaction>
    <physiologicalReaction direction="left-to-right" evidence="20">
        <dbReference type="Rhea" id="RHEA:16646"/>
    </physiologicalReaction>
</comment>
<dbReference type="Gene3D" id="3.10.129.10">
    <property type="entry name" value="Hotdog Thioesterase"/>
    <property type="match status" value="1"/>
</dbReference>
<dbReference type="Proteomes" id="UP000307768">
    <property type="component" value="Unassembled WGS sequence"/>
</dbReference>
<keyword evidence="4" id="KW-1003">Cell membrane</keyword>
<dbReference type="Pfam" id="PF03061">
    <property type="entry name" value="4HBT"/>
    <property type="match status" value="1"/>
</dbReference>
<dbReference type="CDD" id="cd03443">
    <property type="entry name" value="PaaI_thioesterase"/>
    <property type="match status" value="1"/>
</dbReference>
<evidence type="ECO:0000256" key="11">
    <source>
        <dbReference type="ARBA" id="ARBA00023136"/>
    </source>
</evidence>
<protein>
    <recommendedName>
        <fullName evidence="17">Acyl-coenzyme A thioesterase THEM4</fullName>
        <ecNumber evidence="16">3.1.2.2</ecNumber>
    </recommendedName>
    <alternativeName>
        <fullName evidence="18">Thioesterase superfamily member 4</fullName>
    </alternativeName>
</protein>
<comment type="similarity">
    <text evidence="15">Belongs to the THEM4/THEM5 thioesterase family.</text>
</comment>
<evidence type="ECO:0000256" key="17">
    <source>
        <dbReference type="ARBA" id="ARBA00040123"/>
    </source>
</evidence>
<organism evidence="25 26">
    <name type="scientific">Mumia zhuanghuii</name>
    <dbReference type="NCBI Taxonomy" id="2585211"/>
    <lineage>
        <taxon>Bacteria</taxon>
        <taxon>Bacillati</taxon>
        <taxon>Actinomycetota</taxon>
        <taxon>Actinomycetes</taxon>
        <taxon>Propionibacteriales</taxon>
        <taxon>Nocardioidaceae</taxon>
        <taxon>Mumia</taxon>
    </lineage>
</organism>
<evidence type="ECO:0000256" key="14">
    <source>
        <dbReference type="ARBA" id="ARBA00037002"/>
    </source>
</evidence>
<evidence type="ECO:0000256" key="15">
    <source>
        <dbReference type="ARBA" id="ARBA00038456"/>
    </source>
</evidence>
<comment type="catalytic activity">
    <reaction evidence="19">
        <text>octanoyl-CoA + H2O = octanoate + CoA + H(+)</text>
        <dbReference type="Rhea" id="RHEA:30143"/>
        <dbReference type="ChEBI" id="CHEBI:15377"/>
        <dbReference type="ChEBI" id="CHEBI:15378"/>
        <dbReference type="ChEBI" id="CHEBI:25646"/>
        <dbReference type="ChEBI" id="CHEBI:57287"/>
        <dbReference type="ChEBI" id="CHEBI:57386"/>
    </reaction>
    <physiologicalReaction direction="left-to-right" evidence="19">
        <dbReference type="Rhea" id="RHEA:30144"/>
    </physiologicalReaction>
</comment>
<evidence type="ECO:0000256" key="21">
    <source>
        <dbReference type="ARBA" id="ARBA00047969"/>
    </source>
</evidence>
<keyword evidence="12" id="KW-0966">Cell projection</keyword>
<evidence type="ECO:0000256" key="10">
    <source>
        <dbReference type="ARBA" id="ARBA00023098"/>
    </source>
</evidence>
<proteinExistence type="inferred from homology"/>
<sequence length="250" mass="26713">MTNGDPSTDDDRQTGLVTYSRTLLAPAELARRDRAYAALTEAVRELCDAQLRTEVDLEEVGAVAAEVRAVTARLLTSARERSFGIELGHDGGAREHGNAVLGLRNPFACAVGARAMFWDDRGARATLELGALYEGPPGCVHGGVLALVFDQLFTEAAAAVGQVGMTAELTVAYRRPIPLGTVTVDAWLEVVDGRKRRMHATCHDGDGNLTAEAEALLVLPRWLEGSDAIWPKRPPVDALDGDVSLDPSVT</sequence>
<evidence type="ECO:0000256" key="5">
    <source>
        <dbReference type="ARBA" id="ARBA00022490"/>
    </source>
</evidence>
<gene>
    <name evidence="25" type="ORF">FE697_013060</name>
</gene>
<keyword evidence="9" id="KW-0809">Transit peptide</keyword>
<dbReference type="GO" id="GO:0006631">
    <property type="term" value="P:fatty acid metabolic process"/>
    <property type="evidence" value="ECO:0007669"/>
    <property type="project" value="UniProtKB-KW"/>
</dbReference>
<evidence type="ECO:0000259" key="24">
    <source>
        <dbReference type="Pfam" id="PF03061"/>
    </source>
</evidence>
<comment type="catalytic activity">
    <reaction evidence="14">
        <text>(9Z)-octadecenoyl-CoA + H2O = (9Z)-octadecenoate + CoA + H(+)</text>
        <dbReference type="Rhea" id="RHEA:40139"/>
        <dbReference type="ChEBI" id="CHEBI:15377"/>
        <dbReference type="ChEBI" id="CHEBI:15378"/>
        <dbReference type="ChEBI" id="CHEBI:30823"/>
        <dbReference type="ChEBI" id="CHEBI:57287"/>
        <dbReference type="ChEBI" id="CHEBI:57387"/>
    </reaction>
    <physiologicalReaction direction="left-to-right" evidence="14">
        <dbReference type="Rhea" id="RHEA:40140"/>
    </physiologicalReaction>
</comment>
<keyword evidence="6" id="KW-0053">Apoptosis</keyword>
<dbReference type="InterPro" id="IPR029069">
    <property type="entry name" value="HotDog_dom_sf"/>
</dbReference>
<evidence type="ECO:0000256" key="6">
    <source>
        <dbReference type="ARBA" id="ARBA00022703"/>
    </source>
</evidence>
<evidence type="ECO:0000256" key="19">
    <source>
        <dbReference type="ARBA" id="ARBA00047588"/>
    </source>
</evidence>